<accession>A0A2M3ZTV9</accession>
<protein>
    <submittedName>
        <fullName evidence="2">Putative secreted peptide</fullName>
    </submittedName>
</protein>
<reference evidence="2" key="1">
    <citation type="submission" date="2018-01" db="EMBL/GenBank/DDBJ databases">
        <title>An insight into the sialome of Amazonian anophelines.</title>
        <authorList>
            <person name="Ribeiro J.M."/>
            <person name="Scarpassa V."/>
            <person name="Calvo E."/>
        </authorList>
    </citation>
    <scope>NUCLEOTIDE SEQUENCE</scope>
    <source>
        <tissue evidence="2">Salivary glands</tissue>
    </source>
</reference>
<evidence type="ECO:0000313" key="2">
    <source>
        <dbReference type="EMBL" id="MBW31880.1"/>
    </source>
</evidence>
<dbReference type="AlphaFoldDB" id="A0A2M3ZTV9"/>
<feature type="region of interest" description="Disordered" evidence="1">
    <location>
        <begin position="38"/>
        <end position="57"/>
    </location>
</feature>
<proteinExistence type="predicted"/>
<evidence type="ECO:0000256" key="1">
    <source>
        <dbReference type="SAM" id="MobiDB-lite"/>
    </source>
</evidence>
<sequence length="107" mass="11997">MWSLISTSSCCVLWYGGTISQKTSSPTTSIIGSVIKHSKPTTSRHSANPGEHRCVGTQSSDAIKSTNMTHWPATRCHRRGPFRANRTVINRQRTGRWIGMPHQHRQL</sequence>
<name>A0A2M3ZTV9_9DIPT</name>
<dbReference type="EMBL" id="GGFM01011129">
    <property type="protein sequence ID" value="MBW31880.1"/>
    <property type="molecule type" value="Transcribed_RNA"/>
</dbReference>
<organism evidence="2">
    <name type="scientific">Anopheles braziliensis</name>
    <dbReference type="NCBI Taxonomy" id="58242"/>
    <lineage>
        <taxon>Eukaryota</taxon>
        <taxon>Metazoa</taxon>
        <taxon>Ecdysozoa</taxon>
        <taxon>Arthropoda</taxon>
        <taxon>Hexapoda</taxon>
        <taxon>Insecta</taxon>
        <taxon>Pterygota</taxon>
        <taxon>Neoptera</taxon>
        <taxon>Endopterygota</taxon>
        <taxon>Diptera</taxon>
        <taxon>Nematocera</taxon>
        <taxon>Culicoidea</taxon>
        <taxon>Culicidae</taxon>
        <taxon>Anophelinae</taxon>
        <taxon>Anopheles</taxon>
    </lineage>
</organism>